<dbReference type="InterPro" id="IPR052027">
    <property type="entry name" value="PspC"/>
</dbReference>
<evidence type="ECO:0000256" key="3">
    <source>
        <dbReference type="ARBA" id="ARBA00022692"/>
    </source>
</evidence>
<comment type="subcellular location">
    <subcellularLocation>
        <location evidence="1">Cell membrane</location>
        <topology evidence="1">Single-pass membrane protein</topology>
    </subcellularLocation>
</comment>
<sequence>MADGNFTSRIRRRFRRSTTDRMLGGVCGGISDLTGVDTPLVRVGFLVLTLASFGIAVVLYLGCCLLVPERGTD</sequence>
<organism evidence="8 9">
    <name type="scientific">Actinoalloteichus caeruleus DSM 43889</name>
    <dbReference type="NCBI Taxonomy" id="1120930"/>
    <lineage>
        <taxon>Bacteria</taxon>
        <taxon>Bacillati</taxon>
        <taxon>Actinomycetota</taxon>
        <taxon>Actinomycetes</taxon>
        <taxon>Pseudonocardiales</taxon>
        <taxon>Pseudonocardiaceae</taxon>
        <taxon>Actinoalloteichus</taxon>
        <taxon>Actinoalloteichus cyanogriseus</taxon>
    </lineage>
</organism>
<proteinExistence type="predicted"/>
<dbReference type="Proteomes" id="UP000791080">
    <property type="component" value="Unassembled WGS sequence"/>
</dbReference>
<evidence type="ECO:0000256" key="2">
    <source>
        <dbReference type="ARBA" id="ARBA00022475"/>
    </source>
</evidence>
<dbReference type="Pfam" id="PF04024">
    <property type="entry name" value="PspC"/>
    <property type="match status" value="1"/>
</dbReference>
<reference evidence="8 9" key="1">
    <citation type="submission" date="2022-06" db="EMBL/GenBank/DDBJ databases">
        <title>Genomic Encyclopedia of Type Strains, Phase I: the one thousand microbial genomes (KMG-I) project.</title>
        <authorList>
            <person name="Kyrpides N."/>
        </authorList>
    </citation>
    <scope>NUCLEOTIDE SEQUENCE [LARGE SCALE GENOMIC DNA]</scope>
    <source>
        <strain evidence="8 9">DSM 43889</strain>
    </source>
</reference>
<evidence type="ECO:0000313" key="8">
    <source>
        <dbReference type="EMBL" id="MCP2332586.1"/>
    </source>
</evidence>
<evidence type="ECO:0000256" key="1">
    <source>
        <dbReference type="ARBA" id="ARBA00004162"/>
    </source>
</evidence>
<keyword evidence="4 6" id="KW-1133">Transmembrane helix</keyword>
<evidence type="ECO:0000256" key="5">
    <source>
        <dbReference type="ARBA" id="ARBA00023136"/>
    </source>
</evidence>
<evidence type="ECO:0000259" key="7">
    <source>
        <dbReference type="Pfam" id="PF04024"/>
    </source>
</evidence>
<keyword evidence="3 6" id="KW-0812">Transmembrane</keyword>
<keyword evidence="2" id="KW-1003">Cell membrane</keyword>
<name>A0ABT1JJA4_ACTCY</name>
<gene>
    <name evidence="8" type="ORF">G443_002856</name>
</gene>
<feature type="domain" description="Phage shock protein PspC N-terminal" evidence="7">
    <location>
        <begin position="12"/>
        <end position="69"/>
    </location>
</feature>
<keyword evidence="5 6" id="KW-0472">Membrane</keyword>
<keyword evidence="9" id="KW-1185">Reference proteome</keyword>
<evidence type="ECO:0000256" key="6">
    <source>
        <dbReference type="SAM" id="Phobius"/>
    </source>
</evidence>
<comment type="caution">
    <text evidence="8">The sequence shown here is derived from an EMBL/GenBank/DDBJ whole genome shotgun (WGS) entry which is preliminary data.</text>
</comment>
<dbReference type="PANTHER" id="PTHR33885:SF3">
    <property type="entry name" value="PHAGE SHOCK PROTEIN C"/>
    <property type="match status" value="1"/>
</dbReference>
<dbReference type="RefSeq" id="WP_026417542.1">
    <property type="nucleotide sequence ID" value="NZ_AUBJ02000001.1"/>
</dbReference>
<accession>A0ABT1JJA4</accession>
<dbReference type="EMBL" id="AUBJ02000001">
    <property type="protein sequence ID" value="MCP2332586.1"/>
    <property type="molecule type" value="Genomic_DNA"/>
</dbReference>
<dbReference type="PANTHER" id="PTHR33885">
    <property type="entry name" value="PHAGE SHOCK PROTEIN C"/>
    <property type="match status" value="1"/>
</dbReference>
<feature type="transmembrane region" description="Helical" evidence="6">
    <location>
        <begin position="43"/>
        <end position="67"/>
    </location>
</feature>
<evidence type="ECO:0000313" key="9">
    <source>
        <dbReference type="Proteomes" id="UP000791080"/>
    </source>
</evidence>
<protein>
    <submittedName>
        <fullName evidence="8">Phage shock protein C (PspC) family protein</fullName>
    </submittedName>
</protein>
<evidence type="ECO:0000256" key="4">
    <source>
        <dbReference type="ARBA" id="ARBA00022989"/>
    </source>
</evidence>
<dbReference type="InterPro" id="IPR007168">
    <property type="entry name" value="Phageshock_PspC_N"/>
</dbReference>